<reference evidence="2" key="1">
    <citation type="submission" date="2019-06" db="EMBL/GenBank/DDBJ databases">
        <authorList>
            <person name="Zheng W."/>
        </authorList>
    </citation>
    <scope>NUCLEOTIDE SEQUENCE</scope>
    <source>
        <strain evidence="2">QDHG01</strain>
    </source>
</reference>
<dbReference type="Proteomes" id="UP000785679">
    <property type="component" value="Unassembled WGS sequence"/>
</dbReference>
<protein>
    <submittedName>
        <fullName evidence="2">Uncharacterized protein</fullName>
    </submittedName>
</protein>
<dbReference type="EMBL" id="RRYP01015679">
    <property type="protein sequence ID" value="TNV75403.1"/>
    <property type="molecule type" value="Genomic_DNA"/>
</dbReference>
<feature type="transmembrane region" description="Helical" evidence="1">
    <location>
        <begin position="129"/>
        <end position="151"/>
    </location>
</feature>
<evidence type="ECO:0000313" key="3">
    <source>
        <dbReference type="Proteomes" id="UP000785679"/>
    </source>
</evidence>
<gene>
    <name evidence="2" type="ORF">FGO68_gene9663</name>
</gene>
<evidence type="ECO:0000313" key="2">
    <source>
        <dbReference type="EMBL" id="TNV75403.1"/>
    </source>
</evidence>
<dbReference type="AlphaFoldDB" id="A0A8J8NIK5"/>
<keyword evidence="1" id="KW-0812">Transmembrane</keyword>
<sequence length="182" mass="20365">MSTSFDFDDLSSKFKQAICCYSSVGLIVSGLFAGLCLGYSIHYQEDSDKCGAPIGNWVFWLGVLYASKGVKDLVTLMCLCGECVSTFNIKSSLLAEIFSLGWFFYGNTFHYTDEAFACRQISSGMNSLWCLEMFFIAVGYAECLIAMVWSFCVCNGNIASRDDWDRRGYQTQMRMLGDSIDC</sequence>
<evidence type="ECO:0000256" key="1">
    <source>
        <dbReference type="SAM" id="Phobius"/>
    </source>
</evidence>
<proteinExistence type="predicted"/>
<keyword evidence="1" id="KW-1133">Transmembrane helix</keyword>
<comment type="caution">
    <text evidence="2">The sequence shown here is derived from an EMBL/GenBank/DDBJ whole genome shotgun (WGS) entry which is preliminary data.</text>
</comment>
<keyword evidence="3" id="KW-1185">Reference proteome</keyword>
<keyword evidence="1" id="KW-0472">Membrane</keyword>
<name>A0A8J8NIK5_HALGN</name>
<accession>A0A8J8NIK5</accession>
<organism evidence="2 3">
    <name type="scientific">Halteria grandinella</name>
    <dbReference type="NCBI Taxonomy" id="5974"/>
    <lineage>
        <taxon>Eukaryota</taxon>
        <taxon>Sar</taxon>
        <taxon>Alveolata</taxon>
        <taxon>Ciliophora</taxon>
        <taxon>Intramacronucleata</taxon>
        <taxon>Spirotrichea</taxon>
        <taxon>Stichotrichia</taxon>
        <taxon>Sporadotrichida</taxon>
        <taxon>Halteriidae</taxon>
        <taxon>Halteria</taxon>
    </lineage>
</organism>
<feature type="transmembrane region" description="Helical" evidence="1">
    <location>
        <begin position="14"/>
        <end position="39"/>
    </location>
</feature>